<dbReference type="InterPro" id="IPR006306">
    <property type="entry name" value="T3SS_HrpO"/>
</dbReference>
<dbReference type="GO" id="GO:0005886">
    <property type="term" value="C:plasma membrane"/>
    <property type="evidence" value="ECO:0007669"/>
    <property type="project" value="UniProtKB-SubCell"/>
</dbReference>
<evidence type="ECO:0000256" key="6">
    <source>
        <dbReference type="ARBA" id="ARBA00023136"/>
    </source>
</evidence>
<feature type="transmembrane region" description="Helical" evidence="7">
    <location>
        <begin position="14"/>
        <end position="38"/>
    </location>
</feature>
<evidence type="ECO:0000313" key="8">
    <source>
        <dbReference type="EMBL" id="SIO55333.1"/>
    </source>
</evidence>
<evidence type="ECO:0000256" key="1">
    <source>
        <dbReference type="ARBA" id="ARBA00004651"/>
    </source>
</evidence>
<protein>
    <submittedName>
        <fullName evidence="8">Type III secretion protein S</fullName>
    </submittedName>
</protein>
<organism evidence="8 9">
    <name type="scientific">Paraburkholderia phenazinium</name>
    <dbReference type="NCBI Taxonomy" id="60549"/>
    <lineage>
        <taxon>Bacteria</taxon>
        <taxon>Pseudomonadati</taxon>
        <taxon>Pseudomonadota</taxon>
        <taxon>Betaproteobacteria</taxon>
        <taxon>Burkholderiales</taxon>
        <taxon>Burkholderiaceae</taxon>
        <taxon>Paraburkholderia</taxon>
    </lineage>
</organism>
<dbReference type="PANTHER" id="PTHR34040:SF2">
    <property type="entry name" value="FLAGELLAR BIOSYNTHETIC PROTEIN FLIQ"/>
    <property type="match status" value="1"/>
</dbReference>
<comment type="similarity">
    <text evidence="2">Belongs to the FliQ/MopD/SpaQ family.</text>
</comment>
<comment type="subcellular location">
    <subcellularLocation>
        <location evidence="1">Cell membrane</location>
        <topology evidence="1">Multi-pass membrane protein</topology>
    </subcellularLocation>
</comment>
<dbReference type="PIRSF" id="PIRSF004669">
    <property type="entry name" value="FliQ"/>
    <property type="match status" value="1"/>
</dbReference>
<keyword evidence="4 7" id="KW-0812">Transmembrane</keyword>
<dbReference type="InterPro" id="IPR002191">
    <property type="entry name" value="Bac_export_3"/>
</dbReference>
<keyword evidence="5 7" id="KW-1133">Transmembrane helix</keyword>
<dbReference type="EMBL" id="FSRU01000002">
    <property type="protein sequence ID" value="SIO55333.1"/>
    <property type="molecule type" value="Genomic_DNA"/>
</dbReference>
<dbReference type="PANTHER" id="PTHR34040">
    <property type="entry name" value="FLAGELLAR BIOSYNTHETIC PROTEIN FLIQ"/>
    <property type="match status" value="1"/>
</dbReference>
<dbReference type="OrthoDB" id="9806440at2"/>
<evidence type="ECO:0000256" key="3">
    <source>
        <dbReference type="ARBA" id="ARBA00022475"/>
    </source>
</evidence>
<feature type="transmembrane region" description="Helical" evidence="7">
    <location>
        <begin position="50"/>
        <end position="70"/>
    </location>
</feature>
<dbReference type="Pfam" id="PF01313">
    <property type="entry name" value="Bac_export_3"/>
    <property type="match status" value="1"/>
</dbReference>
<dbReference type="AlphaFoldDB" id="A0A1N6KFV4"/>
<evidence type="ECO:0000256" key="5">
    <source>
        <dbReference type="ARBA" id="ARBA00022989"/>
    </source>
</evidence>
<dbReference type="PRINTS" id="PR00952">
    <property type="entry name" value="TYPE3IMQPROT"/>
</dbReference>
<evidence type="ECO:0000256" key="2">
    <source>
        <dbReference type="ARBA" id="ARBA00006156"/>
    </source>
</evidence>
<reference evidence="8 9" key="1">
    <citation type="submission" date="2016-11" db="EMBL/GenBank/DDBJ databases">
        <authorList>
            <person name="Jaros S."/>
            <person name="Januszkiewicz K."/>
            <person name="Wedrychowicz H."/>
        </authorList>
    </citation>
    <scope>NUCLEOTIDE SEQUENCE [LARGE SCALE GENOMIC DNA]</scope>
    <source>
        <strain evidence="8 9">GAS95</strain>
    </source>
</reference>
<evidence type="ECO:0000313" key="9">
    <source>
        <dbReference type="Proteomes" id="UP000185151"/>
    </source>
</evidence>
<accession>A0A1N6KFV4</accession>
<sequence length="91" mass="9671">MNGVPSLTTLSSDALMLVFWLSLPALAVATLVGLLLGLLQSVTQVQDQSLPYGAKIICVGAVLMVTAPWACRELARFLAHVFTFIAAGRLQ</sequence>
<keyword evidence="6 7" id="KW-0472">Membrane</keyword>
<keyword evidence="3" id="KW-1003">Cell membrane</keyword>
<name>A0A1N6KFV4_9BURK</name>
<dbReference type="RefSeq" id="WP_074297700.1">
    <property type="nucleotide sequence ID" value="NZ_FSRU01000002.1"/>
</dbReference>
<dbReference type="GO" id="GO:0009306">
    <property type="term" value="P:protein secretion"/>
    <property type="evidence" value="ECO:0007669"/>
    <property type="project" value="InterPro"/>
</dbReference>
<evidence type="ECO:0000256" key="7">
    <source>
        <dbReference type="SAM" id="Phobius"/>
    </source>
</evidence>
<keyword evidence="9" id="KW-1185">Reference proteome</keyword>
<proteinExistence type="inferred from homology"/>
<dbReference type="NCBIfam" id="TIGR01403">
    <property type="entry name" value="fliQ_rel_III"/>
    <property type="match status" value="1"/>
</dbReference>
<evidence type="ECO:0000256" key="4">
    <source>
        <dbReference type="ARBA" id="ARBA00022692"/>
    </source>
</evidence>
<gene>
    <name evidence="8" type="ORF">SAMN05444165_3544</name>
</gene>
<dbReference type="Proteomes" id="UP000185151">
    <property type="component" value="Unassembled WGS sequence"/>
</dbReference>